<dbReference type="NCBIfam" id="TIGR00435">
    <property type="entry name" value="cysS"/>
    <property type="match status" value="1"/>
</dbReference>
<keyword evidence="8" id="KW-0547">Nucleotide-binding</keyword>
<name>A0A316ZDF2_9BASI</name>
<dbReference type="STRING" id="58919.A0A316ZDF2"/>
<sequence>MRGRSVTWYNCGPTVYDASHMGHARNYVTQDIIRRLLRDYFSYDVTLIQNVTDIDDKIIIGARHAYLVQQFRGQHAVPSRELLDTVREAWGVYFGRTLSRFAPPPAAQEQAPSDEARWEEVVRLWQTDAAWKAKVVEAEPKAAMWFNALNSSRQAQVAAAMAVAGGSKDAALAAQLVDASADVLAPHLDASLGHTVTDPSVFRKLAAYWEARFYDDMARLHVERPTLSTRVTEYVPEIVTFTQKIVENGYAYEDPSPGNGKMNVWFDTRAFDGGKKSGEAEAHSYAKLAPWSKGDTSLLEEGEGSLSTGASTVAGKRGPSDFALWKTSKPGEPAWDSPWGPGRPGWHIECSVMASEILGKQIDIHSGGVDLMFPHHDNELAQSEAFHQCGQWINYFLHTGHLHIEGLKMSKSLKNFISIDEALQRFSPRRLRLAFLLQSWSAKMDFRESAMAEVKGVESTLNNFFASVRSHVREDRARGEAWSDGNHHYGTAEAQLFTALQDAQLAFRRAMCDSFDTPRGMSVLLDLVSKANVYERAASKGVLNIAVLVAVARWVGDMLRVFGLGEGPVREGDLGWGEEAVAGDASGGGDREEVVMPYLKALSNFRDAVRALAREGAPHTELLKLADRLRDIDMVDLGVAMEDNESGQAMLKLVPAAQLQAARAEKEAQQAEKAARKAEAAEKARAARIEKLQKGSVPPSELFRTDEYGSWDERGLPLTMRDGEEVAKKRRKNCEKELERQVKLHQEWQAARDAGEI</sequence>
<feature type="coiled-coil region" evidence="14">
    <location>
        <begin position="654"/>
        <end position="684"/>
    </location>
</feature>
<evidence type="ECO:0000313" key="18">
    <source>
        <dbReference type="EMBL" id="PWN98315.1"/>
    </source>
</evidence>
<dbReference type="GeneID" id="37268121"/>
<evidence type="ECO:0000256" key="13">
    <source>
        <dbReference type="ARBA" id="ARBA00031499"/>
    </source>
</evidence>
<dbReference type="GO" id="GO:0004817">
    <property type="term" value="F:cysteine-tRNA ligase activity"/>
    <property type="evidence" value="ECO:0007669"/>
    <property type="project" value="UniProtKB-EC"/>
</dbReference>
<evidence type="ECO:0000256" key="10">
    <source>
        <dbReference type="ARBA" id="ARBA00022840"/>
    </source>
</evidence>
<dbReference type="EMBL" id="KZ819292">
    <property type="protein sequence ID" value="PWN98315.1"/>
    <property type="molecule type" value="Genomic_DNA"/>
</dbReference>
<keyword evidence="12" id="KW-0030">Aminoacyl-tRNA synthetase</keyword>
<keyword evidence="10" id="KW-0067">ATP-binding</keyword>
<evidence type="ECO:0000256" key="14">
    <source>
        <dbReference type="SAM" id="Coils"/>
    </source>
</evidence>
<evidence type="ECO:0000259" key="17">
    <source>
        <dbReference type="Pfam" id="PF09190"/>
    </source>
</evidence>
<evidence type="ECO:0000256" key="12">
    <source>
        <dbReference type="ARBA" id="ARBA00023146"/>
    </source>
</evidence>
<keyword evidence="6" id="KW-0436">Ligase</keyword>
<evidence type="ECO:0000256" key="3">
    <source>
        <dbReference type="ARBA" id="ARBA00005594"/>
    </source>
</evidence>
<keyword evidence="7" id="KW-0479">Metal-binding</keyword>
<dbReference type="InterPro" id="IPR015273">
    <property type="entry name" value="Cys-tRNA-synt_Ia_DALR"/>
</dbReference>
<comment type="similarity">
    <text evidence="3">Belongs to the class-I aminoacyl-tRNA synthetase family.</text>
</comment>
<comment type="subcellular location">
    <subcellularLocation>
        <location evidence="2">Cytoplasm</location>
    </subcellularLocation>
</comment>
<evidence type="ECO:0000313" key="19">
    <source>
        <dbReference type="Proteomes" id="UP000245946"/>
    </source>
</evidence>
<evidence type="ECO:0000256" key="2">
    <source>
        <dbReference type="ARBA" id="ARBA00004496"/>
    </source>
</evidence>
<dbReference type="InterPro" id="IPR015803">
    <property type="entry name" value="Cys-tRNA-ligase"/>
</dbReference>
<evidence type="ECO:0000256" key="4">
    <source>
        <dbReference type="ARBA" id="ARBA00012832"/>
    </source>
</evidence>
<dbReference type="FunFam" id="1.20.120.1910:FF:000005">
    <property type="entry name" value="Cysteine-tRNA ligase, putative"/>
    <property type="match status" value="1"/>
</dbReference>
<evidence type="ECO:0000259" key="16">
    <source>
        <dbReference type="Pfam" id="PF01406"/>
    </source>
</evidence>
<keyword evidence="14" id="KW-0175">Coiled coil</keyword>
<dbReference type="SUPFAM" id="SSF52374">
    <property type="entry name" value="Nucleotidylyl transferase"/>
    <property type="match status" value="1"/>
</dbReference>
<gene>
    <name evidence="18" type="ORF">FA09DRAFT_308177</name>
</gene>
<dbReference type="GO" id="GO:0005737">
    <property type="term" value="C:cytoplasm"/>
    <property type="evidence" value="ECO:0007669"/>
    <property type="project" value="UniProtKB-SubCell"/>
</dbReference>
<dbReference type="EC" id="6.1.1.16" evidence="4"/>
<feature type="region of interest" description="Disordered" evidence="15">
    <location>
        <begin position="712"/>
        <end position="731"/>
    </location>
</feature>
<dbReference type="HAMAP" id="MF_00041">
    <property type="entry name" value="Cys_tRNA_synth"/>
    <property type="match status" value="1"/>
</dbReference>
<accession>A0A316ZDF2</accession>
<evidence type="ECO:0000256" key="15">
    <source>
        <dbReference type="SAM" id="MobiDB-lite"/>
    </source>
</evidence>
<dbReference type="OrthoDB" id="438179at2759"/>
<dbReference type="GO" id="GO:0005524">
    <property type="term" value="F:ATP binding"/>
    <property type="evidence" value="ECO:0007669"/>
    <property type="project" value="UniProtKB-KW"/>
</dbReference>
<evidence type="ECO:0000256" key="11">
    <source>
        <dbReference type="ARBA" id="ARBA00022917"/>
    </source>
</evidence>
<protein>
    <recommendedName>
        <fullName evidence="4">cysteine--tRNA ligase</fullName>
        <ecNumber evidence="4">6.1.1.16</ecNumber>
    </recommendedName>
    <alternativeName>
        <fullName evidence="13">Cysteinyl-tRNA synthetase</fullName>
    </alternativeName>
</protein>
<dbReference type="Gene3D" id="3.40.50.620">
    <property type="entry name" value="HUPs"/>
    <property type="match status" value="2"/>
</dbReference>
<dbReference type="GO" id="GO:0046872">
    <property type="term" value="F:metal ion binding"/>
    <property type="evidence" value="ECO:0007669"/>
    <property type="project" value="UniProtKB-KW"/>
</dbReference>
<dbReference type="InterPro" id="IPR032678">
    <property type="entry name" value="tRNA-synt_1_cat_dom"/>
</dbReference>
<dbReference type="Gene3D" id="1.20.120.1910">
    <property type="entry name" value="Cysteine-tRNA ligase, C-terminal anti-codon recognition domain"/>
    <property type="match status" value="1"/>
</dbReference>
<dbReference type="GO" id="GO:0006423">
    <property type="term" value="P:cysteinyl-tRNA aminoacylation"/>
    <property type="evidence" value="ECO:0007669"/>
    <property type="project" value="InterPro"/>
</dbReference>
<dbReference type="InterPro" id="IPR014729">
    <property type="entry name" value="Rossmann-like_a/b/a_fold"/>
</dbReference>
<comment type="cofactor">
    <cofactor evidence="1">
        <name>Zn(2+)</name>
        <dbReference type="ChEBI" id="CHEBI:29105"/>
    </cofactor>
</comment>
<evidence type="ECO:0000256" key="6">
    <source>
        <dbReference type="ARBA" id="ARBA00022598"/>
    </source>
</evidence>
<organism evidence="18 19">
    <name type="scientific">Tilletiopsis washingtonensis</name>
    <dbReference type="NCBI Taxonomy" id="58919"/>
    <lineage>
        <taxon>Eukaryota</taxon>
        <taxon>Fungi</taxon>
        <taxon>Dikarya</taxon>
        <taxon>Basidiomycota</taxon>
        <taxon>Ustilaginomycotina</taxon>
        <taxon>Exobasidiomycetes</taxon>
        <taxon>Entylomatales</taxon>
        <taxon>Entylomatales incertae sedis</taxon>
        <taxon>Tilletiopsis</taxon>
    </lineage>
</organism>
<reference evidence="18 19" key="1">
    <citation type="journal article" date="2018" name="Mol. Biol. Evol.">
        <title>Broad Genomic Sampling Reveals a Smut Pathogenic Ancestry of the Fungal Clade Ustilaginomycotina.</title>
        <authorList>
            <person name="Kijpornyongpan T."/>
            <person name="Mondo S.J."/>
            <person name="Barry K."/>
            <person name="Sandor L."/>
            <person name="Lee J."/>
            <person name="Lipzen A."/>
            <person name="Pangilinan J."/>
            <person name="LaButti K."/>
            <person name="Hainaut M."/>
            <person name="Henrissat B."/>
            <person name="Grigoriev I.V."/>
            <person name="Spatafora J.W."/>
            <person name="Aime M.C."/>
        </authorList>
    </citation>
    <scope>NUCLEOTIDE SEQUENCE [LARGE SCALE GENOMIC DNA]</scope>
    <source>
        <strain evidence="18 19">MCA 4186</strain>
    </source>
</reference>
<evidence type="ECO:0000256" key="7">
    <source>
        <dbReference type="ARBA" id="ARBA00022723"/>
    </source>
</evidence>
<dbReference type="Pfam" id="PF01406">
    <property type="entry name" value="tRNA-synt_1e"/>
    <property type="match status" value="1"/>
</dbReference>
<dbReference type="RefSeq" id="XP_025598594.1">
    <property type="nucleotide sequence ID" value="XM_025740575.1"/>
</dbReference>
<feature type="domain" description="tRNA synthetases class I catalytic" evidence="16">
    <location>
        <begin position="3"/>
        <end position="455"/>
    </location>
</feature>
<keyword evidence="19" id="KW-1185">Reference proteome</keyword>
<dbReference type="InterPro" id="IPR009080">
    <property type="entry name" value="tRNAsynth_Ia_anticodon-bd"/>
</dbReference>
<evidence type="ECO:0000256" key="8">
    <source>
        <dbReference type="ARBA" id="ARBA00022741"/>
    </source>
</evidence>
<dbReference type="PANTHER" id="PTHR10890">
    <property type="entry name" value="CYSTEINYL-TRNA SYNTHETASE"/>
    <property type="match status" value="1"/>
</dbReference>
<dbReference type="PANTHER" id="PTHR10890:SF3">
    <property type="entry name" value="CYSTEINE--TRNA LIGASE, CYTOPLASMIC"/>
    <property type="match status" value="1"/>
</dbReference>
<feature type="compositionally biased region" description="Basic and acidic residues" evidence="15">
    <location>
        <begin position="712"/>
        <end position="727"/>
    </location>
</feature>
<feature type="domain" description="Cysteinyl-tRNA synthetase class Ia DALR" evidence="17">
    <location>
        <begin position="506"/>
        <end position="556"/>
    </location>
</feature>
<evidence type="ECO:0000256" key="1">
    <source>
        <dbReference type="ARBA" id="ARBA00001947"/>
    </source>
</evidence>
<dbReference type="Pfam" id="PF09190">
    <property type="entry name" value="DALR_2"/>
    <property type="match status" value="1"/>
</dbReference>
<keyword evidence="11" id="KW-0648">Protein biosynthesis</keyword>
<proteinExistence type="inferred from homology"/>
<dbReference type="AlphaFoldDB" id="A0A316ZDF2"/>
<keyword evidence="9" id="KW-0862">Zinc</keyword>
<dbReference type="SUPFAM" id="SSF47323">
    <property type="entry name" value="Anticodon-binding domain of a subclass of class I aminoacyl-tRNA synthetases"/>
    <property type="match status" value="1"/>
</dbReference>
<keyword evidence="5" id="KW-0963">Cytoplasm</keyword>
<dbReference type="InterPro" id="IPR024909">
    <property type="entry name" value="Cys-tRNA/MSH_ligase"/>
</dbReference>
<evidence type="ECO:0000256" key="5">
    <source>
        <dbReference type="ARBA" id="ARBA00022490"/>
    </source>
</evidence>
<dbReference type="Proteomes" id="UP000245946">
    <property type="component" value="Unassembled WGS sequence"/>
</dbReference>
<evidence type="ECO:0000256" key="9">
    <source>
        <dbReference type="ARBA" id="ARBA00022833"/>
    </source>
</evidence>